<sequence>MNIPIYFYDIINIFIGFIITGIFSVITVKIYIKKYKKNYLNHKKILSISTENLKNESNLRQNTEKKLQHTLQTVCELHGKLSTAEEKLKLFNCYYQKYEKLNVELQKQMDLNHIQALKIKELSIRLEEHKISTEEKQKLFIDNEHKLTIQIENLANRIFEKNRSQLETQNKLSLENILSPLQIQLDIFKKQMQNNFNLEEKTTHSLTYEIRTLHQLNAKITQETVNLTQALKGNNKIQGNWGEVILTRALESSGMREGYEFHIQNSIKHKDGYRLQPDVVIHLPKNKKVIIDSKVSLIAYERYFNSTNKEEKRLAITDHINSIRNHIKSLNKKDYQKLFELNTLDYILMFIPIESAFILAIKTEPSLLTDAMKRNIMLTSPTTLLIALRTINNLWQYEYQNCYAKKIADKASNLYDKLRLFIDDLNKIGVYLHKAETVYNAAKNKFSEGKGNIISKAESFKALGVQIKQPIITTTTPSHKESHDNTCITSTYK</sequence>
<keyword evidence="6" id="KW-1133">Transmembrane helix</keyword>
<keyword evidence="5" id="KW-0233">DNA recombination</keyword>
<gene>
    <name evidence="7" type="primary">rmuC</name>
    <name evidence="7" type="ORF">M9405_03075</name>
</gene>
<evidence type="ECO:0000313" key="7">
    <source>
        <dbReference type="EMBL" id="URJ25089.1"/>
    </source>
</evidence>
<dbReference type="RefSeq" id="WP_250223220.1">
    <property type="nucleotide sequence ID" value="NZ_CP097762.1"/>
</dbReference>
<evidence type="ECO:0000256" key="4">
    <source>
        <dbReference type="ARBA" id="ARBA00023054"/>
    </source>
</evidence>
<keyword evidence="4" id="KW-0175">Coiled coil</keyword>
<feature type="transmembrane region" description="Helical" evidence="6">
    <location>
        <begin position="6"/>
        <end position="32"/>
    </location>
</feature>
<comment type="function">
    <text evidence="1">Involved in DNA recombination.</text>
</comment>
<evidence type="ECO:0000256" key="1">
    <source>
        <dbReference type="ARBA" id="ARBA00003416"/>
    </source>
</evidence>
<dbReference type="PANTHER" id="PTHR30563:SF0">
    <property type="entry name" value="DNA RECOMBINATION PROTEIN RMUC"/>
    <property type="match status" value="1"/>
</dbReference>
<comment type="similarity">
    <text evidence="2">Belongs to the RmuC family.</text>
</comment>
<dbReference type="InterPro" id="IPR003798">
    <property type="entry name" value="DNA_recombination_RmuC"/>
</dbReference>
<protein>
    <recommendedName>
        <fullName evidence="3">DNA recombination protein RmuC</fullName>
    </recommendedName>
</protein>
<dbReference type="EMBL" id="CP097762">
    <property type="protein sequence ID" value="URJ25089.1"/>
    <property type="molecule type" value="Genomic_DNA"/>
</dbReference>
<proteinExistence type="inferred from homology"/>
<name>A0ABY4SUL3_9ENTR</name>
<dbReference type="Proteomes" id="UP001056834">
    <property type="component" value="Chromosome"/>
</dbReference>
<organism evidence="7 8">
    <name type="scientific">Candidatus Blochmannia ocreatus</name>
    <name type="common">nom. nud.</name>
    <dbReference type="NCBI Taxonomy" id="251538"/>
    <lineage>
        <taxon>Bacteria</taxon>
        <taxon>Pseudomonadati</taxon>
        <taxon>Pseudomonadota</taxon>
        <taxon>Gammaproteobacteria</taxon>
        <taxon>Enterobacterales</taxon>
        <taxon>Enterobacteriaceae</taxon>
        <taxon>ant endosymbionts</taxon>
        <taxon>Candidatus Blochmanniella</taxon>
    </lineage>
</organism>
<evidence type="ECO:0000256" key="5">
    <source>
        <dbReference type="ARBA" id="ARBA00023172"/>
    </source>
</evidence>
<keyword evidence="6" id="KW-0472">Membrane</keyword>
<keyword evidence="8" id="KW-1185">Reference proteome</keyword>
<accession>A0ABY4SUL3</accession>
<evidence type="ECO:0000256" key="3">
    <source>
        <dbReference type="ARBA" id="ARBA00015065"/>
    </source>
</evidence>
<dbReference type="Pfam" id="PF02646">
    <property type="entry name" value="RmuC"/>
    <property type="match status" value="1"/>
</dbReference>
<evidence type="ECO:0000256" key="2">
    <source>
        <dbReference type="ARBA" id="ARBA00009840"/>
    </source>
</evidence>
<evidence type="ECO:0000313" key="8">
    <source>
        <dbReference type="Proteomes" id="UP001056834"/>
    </source>
</evidence>
<evidence type="ECO:0000256" key="6">
    <source>
        <dbReference type="SAM" id="Phobius"/>
    </source>
</evidence>
<keyword evidence="6" id="KW-0812">Transmembrane</keyword>
<dbReference type="PANTHER" id="PTHR30563">
    <property type="entry name" value="DNA RECOMBINATION PROTEIN RMUC"/>
    <property type="match status" value="1"/>
</dbReference>
<reference evidence="7" key="1">
    <citation type="submission" date="2022-05" db="EMBL/GenBank/DDBJ databases">
        <title>Impact of host demography and evolutionary history on endosymbiont molecular evolution: a test in carpenter ants (Genus Camponotus) and their Blochmannia endosymbionts.</title>
        <authorList>
            <person name="Manthey J.D."/>
            <person name="Giron J.C."/>
            <person name="Hruska J.P."/>
        </authorList>
    </citation>
    <scope>NUCLEOTIDE SEQUENCE</scope>
    <source>
        <strain evidence="7">C-006</strain>
    </source>
</reference>